<dbReference type="EMBL" id="JARYZI010000001">
    <property type="protein sequence ID" value="MDH8676758.1"/>
    <property type="molecule type" value="Genomic_DNA"/>
</dbReference>
<keyword evidence="1" id="KW-1133">Transmembrane helix</keyword>
<keyword evidence="3" id="KW-1185">Reference proteome</keyword>
<evidence type="ECO:0008006" key="4">
    <source>
        <dbReference type="Google" id="ProtNLM"/>
    </source>
</evidence>
<feature type="transmembrane region" description="Helical" evidence="1">
    <location>
        <begin position="61"/>
        <end position="78"/>
    </location>
</feature>
<evidence type="ECO:0000256" key="1">
    <source>
        <dbReference type="SAM" id="Phobius"/>
    </source>
</evidence>
<name>A0ABT6N8N3_9FIRM</name>
<keyword evidence="1" id="KW-0472">Membrane</keyword>
<dbReference type="Proteomes" id="UP001158045">
    <property type="component" value="Unassembled WGS sequence"/>
</dbReference>
<evidence type="ECO:0000313" key="3">
    <source>
        <dbReference type="Proteomes" id="UP001158045"/>
    </source>
</evidence>
<organism evidence="2 3">
    <name type="scientific">Fusibacter bizertensis</name>
    <dbReference type="NCBI Taxonomy" id="1488331"/>
    <lineage>
        <taxon>Bacteria</taxon>
        <taxon>Bacillati</taxon>
        <taxon>Bacillota</taxon>
        <taxon>Clostridia</taxon>
        <taxon>Eubacteriales</taxon>
        <taxon>Eubacteriales Family XII. Incertae Sedis</taxon>
        <taxon>Fusibacter</taxon>
    </lineage>
</organism>
<comment type="caution">
    <text evidence="2">The sequence shown here is derived from an EMBL/GenBank/DDBJ whole genome shotgun (WGS) entry which is preliminary data.</text>
</comment>
<keyword evidence="1" id="KW-0812">Transmembrane</keyword>
<reference evidence="2 3" key="1">
    <citation type="submission" date="2023-04" db="EMBL/GenBank/DDBJ databases">
        <title>Fusibacter bizertensis strain WBS, isolated from littoral bottom sediments of the Arctic seas - biochemical and genomic analysis.</title>
        <authorList>
            <person name="Brioukhanov A.L."/>
        </authorList>
    </citation>
    <scope>NUCLEOTIDE SEQUENCE [LARGE SCALE GENOMIC DNA]</scope>
    <source>
        <strain evidence="2 3">WBS</strain>
    </source>
</reference>
<dbReference type="RefSeq" id="WP_281092557.1">
    <property type="nucleotide sequence ID" value="NZ_JARYZI010000001.1"/>
</dbReference>
<protein>
    <recommendedName>
        <fullName evidence="4">LPXTG cell wall anchor domain-containing protein</fullName>
    </recommendedName>
</protein>
<gene>
    <name evidence="2" type="ORF">QE109_01295</name>
</gene>
<sequence length="84" mass="9587">MNQLYNKTLGLYFKNASLYKKLSDLIFIIAIGISLYTLISTYIVRSNLPPGVCPIESKTELYYLSIGLLVLAIFISFFDKKKNK</sequence>
<accession>A0ABT6N8N3</accession>
<proteinExistence type="predicted"/>
<evidence type="ECO:0000313" key="2">
    <source>
        <dbReference type="EMBL" id="MDH8676758.1"/>
    </source>
</evidence>
<feature type="transmembrane region" description="Helical" evidence="1">
    <location>
        <begin position="21"/>
        <end position="41"/>
    </location>
</feature>